<proteinExistence type="inferred from homology"/>
<evidence type="ECO:0000313" key="6">
    <source>
        <dbReference type="EMBL" id="RWS15727.1"/>
    </source>
</evidence>
<dbReference type="STRING" id="1965070.A0A3S3P609"/>
<reference evidence="4" key="2">
    <citation type="submission" date="2018-11" db="EMBL/GenBank/DDBJ databases">
        <title>Trombidioid mite genomics.</title>
        <authorList>
            <person name="Dong X."/>
        </authorList>
    </citation>
    <scope>NUCLEOTIDE SEQUENCE</scope>
    <source>
        <strain evidence="4">UoL-WK</strain>
    </source>
</reference>
<dbReference type="PIRSF" id="PIRSF002181">
    <property type="entry name" value="Ribosomal_L13"/>
    <property type="match status" value="1"/>
</dbReference>
<evidence type="ECO:0000313" key="7">
    <source>
        <dbReference type="Proteomes" id="UP000285301"/>
    </source>
</evidence>
<dbReference type="GO" id="GO:0006412">
    <property type="term" value="P:translation"/>
    <property type="evidence" value="ECO:0007669"/>
    <property type="project" value="InterPro"/>
</dbReference>
<gene>
    <name evidence="6" type="ORF">B4U79_04412</name>
    <name evidence="4" type="ORF">B4U79_06662</name>
    <name evidence="5" type="ORF">B4U79_13099</name>
</gene>
<dbReference type="EMBL" id="NCKU01000378">
    <property type="protein sequence ID" value="RWS15727.1"/>
    <property type="molecule type" value="Genomic_DNA"/>
</dbReference>
<dbReference type="Proteomes" id="UP000285301">
    <property type="component" value="Unassembled WGS sequence"/>
</dbReference>
<comment type="similarity">
    <text evidence="1">Belongs to the universal ribosomal protein uL13 family.</text>
</comment>
<dbReference type="GO" id="GO:0005762">
    <property type="term" value="C:mitochondrial large ribosomal subunit"/>
    <property type="evidence" value="ECO:0007669"/>
    <property type="project" value="TreeGrafter"/>
</dbReference>
<dbReference type="Gene3D" id="3.90.1180.10">
    <property type="entry name" value="Ribosomal protein L13"/>
    <property type="match status" value="1"/>
</dbReference>
<dbReference type="InterPro" id="IPR005822">
    <property type="entry name" value="Ribosomal_uL13"/>
</dbReference>
<dbReference type="OrthoDB" id="274622at2759"/>
<dbReference type="EMBL" id="NCKU01000393">
    <property type="protein sequence ID" value="RWS15667.1"/>
    <property type="molecule type" value="Genomic_DNA"/>
</dbReference>
<sequence length="187" mass="21818">MSNLTKFRRTQQWLTFARLWYLYDATYQDVFDSAIVIAQYLRGMNKPIYDHVRQDVGNHVVVINTSKVSMPVDEWKWRMYSHHSRYGGGQTWAAAHELHSKDPTIVLYKAVYKEVGSAPRAVNLIRSPTMARLHLFPDACIPPEIKANICDQIRQVQPVLKSLKDYSEEEVEKFPKIVDYPEDYVVK</sequence>
<accession>A0A3S3P609</accession>
<dbReference type="AlphaFoldDB" id="A0A3S3P609"/>
<dbReference type="GO" id="GO:0003729">
    <property type="term" value="F:mRNA binding"/>
    <property type="evidence" value="ECO:0007669"/>
    <property type="project" value="TreeGrafter"/>
</dbReference>
<evidence type="ECO:0000313" key="5">
    <source>
        <dbReference type="EMBL" id="RWS15720.1"/>
    </source>
</evidence>
<evidence type="ECO:0000256" key="3">
    <source>
        <dbReference type="ARBA" id="ARBA00023274"/>
    </source>
</evidence>
<reference evidence="4 7" key="1">
    <citation type="journal article" date="2018" name="Gigascience">
        <title>Genomes of trombidid mites reveal novel predicted allergens and laterally-transferred genes associated with secondary metabolism.</title>
        <authorList>
            <person name="Dong X."/>
            <person name="Chaisiri K."/>
            <person name="Xia D."/>
            <person name="Armstrong S.D."/>
            <person name="Fang Y."/>
            <person name="Donnelly M.J."/>
            <person name="Kadowaki T."/>
            <person name="McGarry J.W."/>
            <person name="Darby A.C."/>
            <person name="Makepeace B.L."/>
        </authorList>
    </citation>
    <scope>NUCLEOTIDE SEQUENCE [LARGE SCALE GENOMIC DNA]</scope>
    <source>
        <strain evidence="4">UoL-WK</strain>
    </source>
</reference>
<name>A0A3S3P609_9ACAR</name>
<dbReference type="InterPro" id="IPR005823">
    <property type="entry name" value="Ribosomal_uL13_bac-type"/>
</dbReference>
<keyword evidence="3" id="KW-0687">Ribonucleoprotein</keyword>
<dbReference type="Pfam" id="PF00572">
    <property type="entry name" value="Ribosomal_L13"/>
    <property type="match status" value="1"/>
</dbReference>
<comment type="caution">
    <text evidence="4">The sequence shown here is derived from an EMBL/GenBank/DDBJ whole genome shotgun (WGS) entry which is preliminary data.</text>
</comment>
<dbReference type="SUPFAM" id="SSF52161">
    <property type="entry name" value="Ribosomal protein L13"/>
    <property type="match status" value="1"/>
</dbReference>
<dbReference type="GO" id="GO:0003735">
    <property type="term" value="F:structural constituent of ribosome"/>
    <property type="evidence" value="ECO:0007669"/>
    <property type="project" value="InterPro"/>
</dbReference>
<protein>
    <submittedName>
        <fullName evidence="4">Putative ribosomal protein L13-like protein</fullName>
    </submittedName>
</protein>
<evidence type="ECO:0000256" key="2">
    <source>
        <dbReference type="ARBA" id="ARBA00022980"/>
    </source>
</evidence>
<dbReference type="CDD" id="cd00392">
    <property type="entry name" value="Ribosomal_L13"/>
    <property type="match status" value="1"/>
</dbReference>
<keyword evidence="2 4" id="KW-0689">Ribosomal protein</keyword>
<evidence type="ECO:0000256" key="1">
    <source>
        <dbReference type="ARBA" id="ARBA00006227"/>
    </source>
</evidence>
<evidence type="ECO:0000313" key="4">
    <source>
        <dbReference type="EMBL" id="RWS15667.1"/>
    </source>
</evidence>
<dbReference type="InterPro" id="IPR036899">
    <property type="entry name" value="Ribosomal_uL13_sf"/>
</dbReference>
<dbReference type="EMBL" id="NCKU01000380">
    <property type="protein sequence ID" value="RWS15720.1"/>
    <property type="molecule type" value="Genomic_DNA"/>
</dbReference>
<keyword evidence="7" id="KW-1185">Reference proteome</keyword>
<organism evidence="4 7">
    <name type="scientific">Dinothrombium tinctorium</name>
    <dbReference type="NCBI Taxonomy" id="1965070"/>
    <lineage>
        <taxon>Eukaryota</taxon>
        <taxon>Metazoa</taxon>
        <taxon>Ecdysozoa</taxon>
        <taxon>Arthropoda</taxon>
        <taxon>Chelicerata</taxon>
        <taxon>Arachnida</taxon>
        <taxon>Acari</taxon>
        <taxon>Acariformes</taxon>
        <taxon>Trombidiformes</taxon>
        <taxon>Prostigmata</taxon>
        <taxon>Anystina</taxon>
        <taxon>Parasitengona</taxon>
        <taxon>Trombidioidea</taxon>
        <taxon>Trombidiidae</taxon>
        <taxon>Dinothrombium</taxon>
    </lineage>
</organism>
<dbReference type="PANTHER" id="PTHR11545:SF2">
    <property type="entry name" value="LARGE RIBOSOMAL SUBUNIT PROTEIN UL13M"/>
    <property type="match status" value="1"/>
</dbReference>
<dbReference type="GO" id="GO:0017148">
    <property type="term" value="P:negative regulation of translation"/>
    <property type="evidence" value="ECO:0007669"/>
    <property type="project" value="TreeGrafter"/>
</dbReference>
<dbReference type="PANTHER" id="PTHR11545">
    <property type="entry name" value="RIBOSOMAL PROTEIN L13"/>
    <property type="match status" value="1"/>
</dbReference>